<gene>
    <name evidence="1" type="ORF">APZ42_006302</name>
</gene>
<protein>
    <submittedName>
        <fullName evidence="1">Uncharacterized protein</fullName>
    </submittedName>
</protein>
<evidence type="ECO:0000313" key="1">
    <source>
        <dbReference type="EMBL" id="KZR98334.1"/>
    </source>
</evidence>
<dbReference type="AlphaFoldDB" id="A0A162D3R8"/>
<proteinExistence type="predicted"/>
<name>A0A162D3R8_9CRUS</name>
<accession>A0A162D3R8</accession>
<dbReference type="Proteomes" id="UP000076858">
    <property type="component" value="Unassembled WGS sequence"/>
</dbReference>
<dbReference type="EMBL" id="LRGB01017447">
    <property type="protein sequence ID" value="KZR98334.1"/>
    <property type="molecule type" value="Genomic_DNA"/>
</dbReference>
<sequence>MDPKIVEEIFDYTTQTWKDLKDTTPQLMRQAISNYNNKPGVYDYLGSAPRPTEPLPTA</sequence>
<organism evidence="1 2">
    <name type="scientific">Daphnia magna</name>
    <dbReference type="NCBI Taxonomy" id="35525"/>
    <lineage>
        <taxon>Eukaryota</taxon>
        <taxon>Metazoa</taxon>
        <taxon>Ecdysozoa</taxon>
        <taxon>Arthropoda</taxon>
        <taxon>Crustacea</taxon>
        <taxon>Branchiopoda</taxon>
        <taxon>Diplostraca</taxon>
        <taxon>Cladocera</taxon>
        <taxon>Anomopoda</taxon>
        <taxon>Daphniidae</taxon>
        <taxon>Daphnia</taxon>
    </lineage>
</organism>
<keyword evidence="2" id="KW-1185">Reference proteome</keyword>
<comment type="caution">
    <text evidence="1">The sequence shown here is derived from an EMBL/GenBank/DDBJ whole genome shotgun (WGS) entry which is preliminary data.</text>
</comment>
<evidence type="ECO:0000313" key="2">
    <source>
        <dbReference type="Proteomes" id="UP000076858"/>
    </source>
</evidence>
<reference evidence="1 2" key="1">
    <citation type="submission" date="2016-03" db="EMBL/GenBank/DDBJ databases">
        <title>EvidentialGene: Evidence-directed Construction of Genes on Genomes.</title>
        <authorList>
            <person name="Gilbert D.G."/>
            <person name="Choi J.-H."/>
            <person name="Mockaitis K."/>
            <person name="Colbourne J."/>
            <person name="Pfrender M."/>
        </authorList>
    </citation>
    <scope>NUCLEOTIDE SEQUENCE [LARGE SCALE GENOMIC DNA]</scope>
    <source>
        <strain evidence="1 2">Xinb3</strain>
        <tissue evidence="1">Complete organism</tissue>
    </source>
</reference>